<accession>A0A3M4LLG2</accession>
<feature type="signal peptide" evidence="1">
    <location>
        <begin position="1"/>
        <end position="30"/>
    </location>
</feature>
<comment type="caution">
    <text evidence="2">The sequence shown here is derived from an EMBL/GenBank/DDBJ whole genome shotgun (WGS) entry which is preliminary data.</text>
</comment>
<feature type="chain" id="PRO_5018099887" evidence="1">
    <location>
        <begin position="31"/>
        <end position="339"/>
    </location>
</feature>
<reference evidence="2 3" key="1">
    <citation type="submission" date="2018-08" db="EMBL/GenBank/DDBJ databases">
        <title>Recombination of ecologically and evolutionarily significant loci maintains genetic cohesion in the Pseudomonas syringae species complex.</title>
        <authorList>
            <person name="Dillon M."/>
            <person name="Thakur S."/>
            <person name="Almeida R.N.D."/>
            <person name="Weir B.S."/>
            <person name="Guttman D.S."/>
        </authorList>
    </citation>
    <scope>NUCLEOTIDE SEQUENCE [LARGE SCALE GENOMIC DNA]</scope>
    <source>
        <strain evidence="2 3">ICMP 3353</strain>
    </source>
</reference>
<dbReference type="SUPFAM" id="SSF81901">
    <property type="entry name" value="HCP-like"/>
    <property type="match status" value="1"/>
</dbReference>
<proteinExistence type="predicted"/>
<name>A0A3M4LLG2_PSECI</name>
<dbReference type="SMART" id="SM00671">
    <property type="entry name" value="SEL1"/>
    <property type="match status" value="1"/>
</dbReference>
<evidence type="ECO:0000256" key="1">
    <source>
        <dbReference type="SAM" id="SignalP"/>
    </source>
</evidence>
<dbReference type="Gene3D" id="1.25.40.10">
    <property type="entry name" value="Tetratricopeptide repeat domain"/>
    <property type="match status" value="1"/>
</dbReference>
<dbReference type="OrthoDB" id="6956013at2"/>
<organism evidence="2 3">
    <name type="scientific">Pseudomonas cichorii</name>
    <dbReference type="NCBI Taxonomy" id="36746"/>
    <lineage>
        <taxon>Bacteria</taxon>
        <taxon>Pseudomonadati</taxon>
        <taxon>Pseudomonadota</taxon>
        <taxon>Gammaproteobacteria</taxon>
        <taxon>Pseudomonadales</taxon>
        <taxon>Pseudomonadaceae</taxon>
        <taxon>Pseudomonas</taxon>
    </lineage>
</organism>
<evidence type="ECO:0000313" key="2">
    <source>
        <dbReference type="EMBL" id="RMQ42277.1"/>
    </source>
</evidence>
<gene>
    <name evidence="2" type="ORF">ALQ04_00984</name>
</gene>
<dbReference type="AlphaFoldDB" id="A0A3M4LLG2"/>
<evidence type="ECO:0000313" key="3">
    <source>
        <dbReference type="Proteomes" id="UP000277236"/>
    </source>
</evidence>
<dbReference type="InterPro" id="IPR006597">
    <property type="entry name" value="Sel1-like"/>
</dbReference>
<dbReference type="EMBL" id="RBRE01000083">
    <property type="protein sequence ID" value="RMQ42277.1"/>
    <property type="molecule type" value="Genomic_DNA"/>
</dbReference>
<keyword evidence="1" id="KW-0732">Signal</keyword>
<keyword evidence="2" id="KW-0449">Lipoprotein</keyword>
<dbReference type="RefSeq" id="WP_122317612.1">
    <property type="nucleotide sequence ID" value="NZ_RBRE01000083.1"/>
</dbReference>
<dbReference type="InterPro" id="IPR011990">
    <property type="entry name" value="TPR-like_helical_dom_sf"/>
</dbReference>
<dbReference type="Proteomes" id="UP000277236">
    <property type="component" value="Unassembled WGS sequence"/>
</dbReference>
<sequence length="339" mass="36447">MNRVLKKRRLLAAMFFAASGLSLFHGTASAYECPSEEFTTFLTAFSTAPQVQQRFTASTVTTLVLKPAAQPDQFEPQTIQVKSTDLAFPLMAPMASDKTEGVVIESVDDTHVNVIDKRAGNSHIKIFNFTRQACWVLGGMEDWSISENNLSAEKKAGMSRTENYCYQRAEAYSGLAGAEQYPLTAELFEATLENYLCAAASGDPEASLDAASLSLSGMAPQLETAKVEALLKAAATTLADGAASLSTFYCYGNDIAANGVCQHPDLAEKELVRAASMGSVDSINYLGYVFEEGKLGTKDVPRAMACYRLAADKGNQTAATNVQRLKAQAADRTTASHCY</sequence>
<protein>
    <submittedName>
        <fullName evidence="2">Lipoprotein</fullName>
    </submittedName>
</protein>